<keyword evidence="4 8" id="KW-0808">Transferase</keyword>
<evidence type="ECO:0000313" key="9">
    <source>
        <dbReference type="EMBL" id="MCD7447704.1"/>
    </source>
</evidence>
<organism evidence="9 10">
    <name type="scientific">Datura stramonium</name>
    <name type="common">Jimsonweed</name>
    <name type="synonym">Common thornapple</name>
    <dbReference type="NCBI Taxonomy" id="4076"/>
    <lineage>
        <taxon>Eukaryota</taxon>
        <taxon>Viridiplantae</taxon>
        <taxon>Streptophyta</taxon>
        <taxon>Embryophyta</taxon>
        <taxon>Tracheophyta</taxon>
        <taxon>Spermatophyta</taxon>
        <taxon>Magnoliopsida</taxon>
        <taxon>eudicotyledons</taxon>
        <taxon>Gunneridae</taxon>
        <taxon>Pentapetalae</taxon>
        <taxon>asterids</taxon>
        <taxon>lamiids</taxon>
        <taxon>Solanales</taxon>
        <taxon>Solanaceae</taxon>
        <taxon>Solanoideae</taxon>
        <taxon>Datureae</taxon>
        <taxon>Datura</taxon>
    </lineage>
</organism>
<comment type="subcellular location">
    <subcellularLocation>
        <location evidence="1">Membrane</location>
        <topology evidence="1">Single-pass membrane protein</topology>
    </subcellularLocation>
</comment>
<evidence type="ECO:0000256" key="1">
    <source>
        <dbReference type="ARBA" id="ARBA00004167"/>
    </source>
</evidence>
<evidence type="ECO:0000256" key="6">
    <source>
        <dbReference type="ARBA" id="ARBA00022989"/>
    </source>
</evidence>
<keyword evidence="5" id="KW-0812">Transmembrane</keyword>
<protein>
    <recommendedName>
        <fullName evidence="8">Glycosyltransferase family 92 protein</fullName>
        <ecNumber evidence="8">2.4.1.-</ecNumber>
    </recommendedName>
</protein>
<keyword evidence="3 8" id="KW-0328">Glycosyltransferase</keyword>
<accession>A0ABS8RM70</accession>
<sequence>MKILLILLLHSLFRLYRFSCLIGKSTSSSNLITPRYKPISVILIFTVFLYRRGIPPAVPAGELSFPVRSIFKCNFPTRARRSLPFKQPTLRSSSSTASYRNSPSPELLRWTFLVYDSLATDNDVNRQIRALQEVFWCKTPDILGKEPISVSIGIVSPLLRWSHLEWVLYHSRIGVEKFILYDNGSDDDLATIVDELVEEGYDVKNHFWLRPKSRSWFFS</sequence>
<dbReference type="Pfam" id="PF01697">
    <property type="entry name" value="Glyco_transf_92"/>
    <property type="match status" value="1"/>
</dbReference>
<dbReference type="PANTHER" id="PTHR21461">
    <property type="entry name" value="GLYCOSYLTRANSFERASE FAMILY 92 PROTEIN"/>
    <property type="match status" value="1"/>
</dbReference>
<dbReference type="PANTHER" id="PTHR21461:SF69">
    <property type="entry name" value="GLYCOSYLTRANSFERASE FAMILY 92 PROTEIN"/>
    <property type="match status" value="1"/>
</dbReference>
<evidence type="ECO:0000256" key="7">
    <source>
        <dbReference type="ARBA" id="ARBA00023136"/>
    </source>
</evidence>
<name>A0ABS8RM70_DATST</name>
<dbReference type="EMBL" id="JACEIK010000042">
    <property type="protein sequence ID" value="MCD7447704.1"/>
    <property type="molecule type" value="Genomic_DNA"/>
</dbReference>
<proteinExistence type="inferred from homology"/>
<keyword evidence="6" id="KW-1133">Transmembrane helix</keyword>
<reference evidence="9 10" key="1">
    <citation type="journal article" date="2021" name="BMC Genomics">
        <title>Datura genome reveals duplications of psychoactive alkaloid biosynthetic genes and high mutation rate following tissue culture.</title>
        <authorList>
            <person name="Rajewski A."/>
            <person name="Carter-House D."/>
            <person name="Stajich J."/>
            <person name="Litt A."/>
        </authorList>
    </citation>
    <scope>NUCLEOTIDE SEQUENCE [LARGE SCALE GENOMIC DNA]</scope>
    <source>
        <strain evidence="9">AR-01</strain>
    </source>
</reference>
<gene>
    <name evidence="9" type="ORF">HAX54_032897</name>
</gene>
<dbReference type="EC" id="2.4.1.-" evidence="8"/>
<keyword evidence="7" id="KW-0472">Membrane</keyword>
<evidence type="ECO:0000256" key="8">
    <source>
        <dbReference type="RuleBase" id="RU366017"/>
    </source>
</evidence>
<dbReference type="Proteomes" id="UP000823775">
    <property type="component" value="Unassembled WGS sequence"/>
</dbReference>
<evidence type="ECO:0000313" key="10">
    <source>
        <dbReference type="Proteomes" id="UP000823775"/>
    </source>
</evidence>
<keyword evidence="10" id="KW-1185">Reference proteome</keyword>
<evidence type="ECO:0000256" key="2">
    <source>
        <dbReference type="ARBA" id="ARBA00007647"/>
    </source>
</evidence>
<evidence type="ECO:0000256" key="4">
    <source>
        <dbReference type="ARBA" id="ARBA00022679"/>
    </source>
</evidence>
<comment type="caution">
    <text evidence="9">The sequence shown here is derived from an EMBL/GenBank/DDBJ whole genome shotgun (WGS) entry which is preliminary data.</text>
</comment>
<comment type="similarity">
    <text evidence="2 8">Belongs to the glycosyltransferase 92 family.</text>
</comment>
<evidence type="ECO:0000256" key="3">
    <source>
        <dbReference type="ARBA" id="ARBA00022676"/>
    </source>
</evidence>
<evidence type="ECO:0000256" key="5">
    <source>
        <dbReference type="ARBA" id="ARBA00022692"/>
    </source>
</evidence>
<dbReference type="InterPro" id="IPR008166">
    <property type="entry name" value="Glyco_transf_92"/>
</dbReference>